<reference evidence="1 2" key="1">
    <citation type="journal article" date="2016" name="Mol. Biol. Evol.">
        <title>Comparative Genomics of Early-Diverging Mushroom-Forming Fungi Provides Insights into the Origins of Lignocellulose Decay Capabilities.</title>
        <authorList>
            <person name="Nagy L.G."/>
            <person name="Riley R."/>
            <person name="Tritt A."/>
            <person name="Adam C."/>
            <person name="Daum C."/>
            <person name="Floudas D."/>
            <person name="Sun H."/>
            <person name="Yadav J.S."/>
            <person name="Pangilinan J."/>
            <person name="Larsson K.H."/>
            <person name="Matsuura K."/>
            <person name="Barry K."/>
            <person name="Labutti K."/>
            <person name="Kuo R."/>
            <person name="Ohm R.A."/>
            <person name="Bhattacharya S.S."/>
            <person name="Shirouzu T."/>
            <person name="Yoshinaga Y."/>
            <person name="Martin F.M."/>
            <person name="Grigoriev I.V."/>
            <person name="Hibbett D.S."/>
        </authorList>
    </citation>
    <scope>NUCLEOTIDE SEQUENCE [LARGE SCALE GENOMIC DNA]</scope>
    <source>
        <strain evidence="1 2">TUFC12733</strain>
    </source>
</reference>
<dbReference type="Proteomes" id="UP000076738">
    <property type="component" value="Unassembled WGS sequence"/>
</dbReference>
<sequence>MLSGRGELSDPSCARGLDREKLLERYDDEQRRQHKAEQRGACPVVVIFSEPPWHAGEQRATCEREQAQPRARRQAFKVSRIPYPYSYVTAQHSPAAQVLWASLLPAAGKWCLTKVGIGD</sequence>
<organism evidence="1 2">
    <name type="scientific">Calocera viscosa (strain TUFC12733)</name>
    <dbReference type="NCBI Taxonomy" id="1330018"/>
    <lineage>
        <taxon>Eukaryota</taxon>
        <taxon>Fungi</taxon>
        <taxon>Dikarya</taxon>
        <taxon>Basidiomycota</taxon>
        <taxon>Agaricomycotina</taxon>
        <taxon>Dacrymycetes</taxon>
        <taxon>Dacrymycetales</taxon>
        <taxon>Dacrymycetaceae</taxon>
        <taxon>Calocera</taxon>
    </lineage>
</organism>
<accession>A0A167JGI3</accession>
<dbReference type="AlphaFoldDB" id="A0A167JGI3"/>
<gene>
    <name evidence="1" type="ORF">CALVIDRAFT_244494</name>
</gene>
<evidence type="ECO:0000313" key="2">
    <source>
        <dbReference type="Proteomes" id="UP000076738"/>
    </source>
</evidence>
<proteinExistence type="predicted"/>
<name>A0A167JGI3_CALVF</name>
<keyword evidence="2" id="KW-1185">Reference proteome</keyword>
<protein>
    <submittedName>
        <fullName evidence="1">Uncharacterized protein</fullName>
    </submittedName>
</protein>
<evidence type="ECO:0000313" key="1">
    <source>
        <dbReference type="EMBL" id="KZO93568.1"/>
    </source>
</evidence>
<dbReference type="EMBL" id="KV417300">
    <property type="protein sequence ID" value="KZO93568.1"/>
    <property type="molecule type" value="Genomic_DNA"/>
</dbReference>